<dbReference type="Proteomes" id="UP000006906">
    <property type="component" value="Chromosome 13"/>
</dbReference>
<dbReference type="RefSeq" id="XP_042917627.1">
    <property type="nucleotide sequence ID" value="XM_043069652.1"/>
</dbReference>
<keyword evidence="2" id="KW-1185">Reference proteome</keyword>
<proteinExistence type="predicted"/>
<evidence type="ECO:0000313" key="1">
    <source>
        <dbReference type="EMBL" id="PNW74099.1"/>
    </source>
</evidence>
<evidence type="ECO:0000313" key="2">
    <source>
        <dbReference type="Proteomes" id="UP000006906"/>
    </source>
</evidence>
<sequence length="89" mass="9839">MPLSACPAFPAWRRGYFPARPVESMAANLEAIMEDASNDVHWFNTASGLILHRDVHNRPTVASLSCIARSMGVPCHIKEEKEDNDATSE</sequence>
<accession>A0A2K3D0S2</accession>
<dbReference type="EMBL" id="CM008974">
    <property type="protein sequence ID" value="PNW74099.1"/>
    <property type="molecule type" value="Genomic_DNA"/>
</dbReference>
<gene>
    <name evidence="1" type="ORF">CHLRE_13g585175v5</name>
</gene>
<dbReference type="AlphaFoldDB" id="A0A2K3D0S2"/>
<name>A0A2K3D0S2_CHLRE</name>
<dbReference type="KEGG" id="cre:CHLRE_13g585175v5"/>
<dbReference type="InParanoid" id="A0A2K3D0S2"/>
<organism evidence="1 2">
    <name type="scientific">Chlamydomonas reinhardtii</name>
    <name type="common">Chlamydomonas smithii</name>
    <dbReference type="NCBI Taxonomy" id="3055"/>
    <lineage>
        <taxon>Eukaryota</taxon>
        <taxon>Viridiplantae</taxon>
        <taxon>Chlorophyta</taxon>
        <taxon>core chlorophytes</taxon>
        <taxon>Chlorophyceae</taxon>
        <taxon>CS clade</taxon>
        <taxon>Chlamydomonadales</taxon>
        <taxon>Chlamydomonadaceae</taxon>
        <taxon>Chlamydomonas</taxon>
    </lineage>
</organism>
<reference evidence="1 2" key="1">
    <citation type="journal article" date="2007" name="Science">
        <title>The Chlamydomonas genome reveals the evolution of key animal and plant functions.</title>
        <authorList>
            <person name="Merchant S.S."/>
            <person name="Prochnik S.E."/>
            <person name="Vallon O."/>
            <person name="Harris E.H."/>
            <person name="Karpowicz S.J."/>
            <person name="Witman G.B."/>
            <person name="Terry A."/>
            <person name="Salamov A."/>
            <person name="Fritz-Laylin L.K."/>
            <person name="Marechal-Drouard L."/>
            <person name="Marshall W.F."/>
            <person name="Qu L.H."/>
            <person name="Nelson D.R."/>
            <person name="Sanderfoot A.A."/>
            <person name="Spalding M.H."/>
            <person name="Kapitonov V.V."/>
            <person name="Ren Q."/>
            <person name="Ferris P."/>
            <person name="Lindquist E."/>
            <person name="Shapiro H."/>
            <person name="Lucas S.M."/>
            <person name="Grimwood J."/>
            <person name="Schmutz J."/>
            <person name="Cardol P."/>
            <person name="Cerutti H."/>
            <person name="Chanfreau G."/>
            <person name="Chen C.L."/>
            <person name="Cognat V."/>
            <person name="Croft M.T."/>
            <person name="Dent R."/>
            <person name="Dutcher S."/>
            <person name="Fernandez E."/>
            <person name="Fukuzawa H."/>
            <person name="Gonzalez-Ballester D."/>
            <person name="Gonzalez-Halphen D."/>
            <person name="Hallmann A."/>
            <person name="Hanikenne M."/>
            <person name="Hippler M."/>
            <person name="Inwood W."/>
            <person name="Jabbari K."/>
            <person name="Kalanon M."/>
            <person name="Kuras R."/>
            <person name="Lefebvre P.A."/>
            <person name="Lemaire S.D."/>
            <person name="Lobanov A.V."/>
            <person name="Lohr M."/>
            <person name="Manuell A."/>
            <person name="Meier I."/>
            <person name="Mets L."/>
            <person name="Mittag M."/>
            <person name="Mittelmeier T."/>
            <person name="Moroney J.V."/>
            <person name="Moseley J."/>
            <person name="Napoli C."/>
            <person name="Nedelcu A.M."/>
            <person name="Niyogi K."/>
            <person name="Novoselov S.V."/>
            <person name="Paulsen I.T."/>
            <person name="Pazour G."/>
            <person name="Purton S."/>
            <person name="Ral J.P."/>
            <person name="Riano-Pachon D.M."/>
            <person name="Riekhof W."/>
            <person name="Rymarquis L."/>
            <person name="Schroda M."/>
            <person name="Stern D."/>
            <person name="Umen J."/>
            <person name="Willows R."/>
            <person name="Wilson N."/>
            <person name="Zimmer S.L."/>
            <person name="Allmer J."/>
            <person name="Balk J."/>
            <person name="Bisova K."/>
            <person name="Chen C.J."/>
            <person name="Elias M."/>
            <person name="Gendler K."/>
            <person name="Hauser C."/>
            <person name="Lamb M.R."/>
            <person name="Ledford H."/>
            <person name="Long J.C."/>
            <person name="Minagawa J."/>
            <person name="Page M.D."/>
            <person name="Pan J."/>
            <person name="Pootakham W."/>
            <person name="Roje S."/>
            <person name="Rose A."/>
            <person name="Stahlberg E."/>
            <person name="Terauchi A.M."/>
            <person name="Yang P."/>
            <person name="Ball S."/>
            <person name="Bowler C."/>
            <person name="Dieckmann C.L."/>
            <person name="Gladyshev V.N."/>
            <person name="Green P."/>
            <person name="Jorgensen R."/>
            <person name="Mayfield S."/>
            <person name="Mueller-Roeber B."/>
            <person name="Rajamani S."/>
            <person name="Sayre R.T."/>
            <person name="Brokstein P."/>
            <person name="Dubchak I."/>
            <person name="Goodstein D."/>
            <person name="Hornick L."/>
            <person name="Huang Y.W."/>
            <person name="Jhaveri J."/>
            <person name="Luo Y."/>
            <person name="Martinez D."/>
            <person name="Ngau W.C."/>
            <person name="Otillar B."/>
            <person name="Poliakov A."/>
            <person name="Porter A."/>
            <person name="Szajkowski L."/>
            <person name="Werner G."/>
            <person name="Zhou K."/>
            <person name="Grigoriev I.V."/>
            <person name="Rokhsar D.S."/>
            <person name="Grossman A.R."/>
        </authorList>
    </citation>
    <scope>NUCLEOTIDE SEQUENCE [LARGE SCALE GENOMIC DNA]</scope>
    <source>
        <strain evidence="2">CC-503</strain>
    </source>
</reference>
<dbReference type="OrthoDB" id="541717at2759"/>
<dbReference type="Gramene" id="PNW74099">
    <property type="protein sequence ID" value="PNW74099"/>
    <property type="gene ID" value="CHLRE_13g585175v5"/>
</dbReference>
<dbReference type="GeneID" id="66056038"/>
<protein>
    <submittedName>
        <fullName evidence="1">Uncharacterized protein</fullName>
    </submittedName>
</protein>